<evidence type="ECO:0008006" key="3">
    <source>
        <dbReference type="Google" id="ProtNLM"/>
    </source>
</evidence>
<proteinExistence type="predicted"/>
<organism evidence="1 2">
    <name type="scientific">Stakelama flava</name>
    <dbReference type="NCBI Taxonomy" id="2860338"/>
    <lineage>
        <taxon>Bacteria</taxon>
        <taxon>Pseudomonadati</taxon>
        <taxon>Pseudomonadota</taxon>
        <taxon>Alphaproteobacteria</taxon>
        <taxon>Sphingomonadales</taxon>
        <taxon>Sphingomonadaceae</taxon>
        <taxon>Stakelama</taxon>
    </lineage>
</organism>
<accession>A0ABS6XQP2</accession>
<evidence type="ECO:0000313" key="2">
    <source>
        <dbReference type="Proteomes" id="UP001197214"/>
    </source>
</evidence>
<dbReference type="EMBL" id="JAHWZX010000018">
    <property type="protein sequence ID" value="MBW4332113.1"/>
    <property type="molecule type" value="Genomic_DNA"/>
</dbReference>
<sequence length="498" mass="54569">MWHRGGKRRQWGRSGLSKITSAIRFSRHFGIDPARLSLAGVLDPTLNVDTALFIDPMLLEHSSHAEIREGARGSYEKHFSMAIKLLAAANAKGGVAWRNAERLLSFPEINGTCLGYGTASVAGSGSGPQATASLIETARDIVALGINDPDLFAAMALFEEGFGPDRISDMTTNVIFEDLLRFNTRVLATLDVPLQVHMLRLKNGKSYSAKLPAHPFIRGNGPVILVPADILRALPIAKDWADISTAASQNAELRSRVNDHVAALWQAKTLKDKGELKRWAMSGTNAFETVLEMLRGANPKPYDMAGDPFGELVWRRIAEEIAASEPRSITPLRSPDAAGVCAVVEDIIAQFRFLIEDRRLSEELYYQGKPRPEKSAQRLFFAIAYAYCKANNIDLTPEADTGNGPVDFKLSTGFISRVLVEIKLSTNTKLVSGYTKQLERYSAAEETTAGYYVVLDVGQMGQKHERLIGARNDATLAGQKVSPIELIDGTRRQSASKL</sequence>
<name>A0ABS6XQP2_9SPHN</name>
<evidence type="ECO:0000313" key="1">
    <source>
        <dbReference type="EMBL" id="MBW4332113.1"/>
    </source>
</evidence>
<dbReference type="Proteomes" id="UP001197214">
    <property type="component" value="Unassembled WGS sequence"/>
</dbReference>
<protein>
    <recommendedName>
        <fullName evidence="3">Protein NO VEIN C-terminal domain-containing protein</fullName>
    </recommendedName>
</protein>
<keyword evidence="2" id="KW-1185">Reference proteome</keyword>
<gene>
    <name evidence="1" type="ORF">KY084_14690</name>
</gene>
<dbReference type="RefSeq" id="WP_219239238.1">
    <property type="nucleotide sequence ID" value="NZ_JAHWZX010000018.1"/>
</dbReference>
<comment type="caution">
    <text evidence="1">The sequence shown here is derived from an EMBL/GenBank/DDBJ whole genome shotgun (WGS) entry which is preliminary data.</text>
</comment>
<reference evidence="1 2" key="1">
    <citation type="submission" date="2021-07" db="EMBL/GenBank/DDBJ databases">
        <title>Stakelama flava sp. nov., a novel endophytic bacterium isolated from branch of Kandelia candel.</title>
        <authorList>
            <person name="Tuo L."/>
        </authorList>
    </citation>
    <scope>NUCLEOTIDE SEQUENCE [LARGE SCALE GENOMIC DNA]</scope>
    <source>
        <strain evidence="1 2">CBK3Z-3</strain>
    </source>
</reference>